<keyword evidence="3" id="KW-0804">Transcription</keyword>
<dbReference type="EMBL" id="ML994745">
    <property type="protein sequence ID" value="KAF2175136.1"/>
    <property type="molecule type" value="Genomic_DNA"/>
</dbReference>
<dbReference type="SUPFAM" id="SSF57701">
    <property type="entry name" value="Zn2/Cys6 DNA-binding domain"/>
    <property type="match status" value="1"/>
</dbReference>
<name>A0A6A6DBW6_9PEZI</name>
<dbReference type="InterPro" id="IPR007219">
    <property type="entry name" value="XnlR_reg_dom"/>
</dbReference>
<protein>
    <submittedName>
        <fullName evidence="7">Fungal-specific transcription factor domain-containing protein</fullName>
    </submittedName>
</protein>
<dbReference type="AlphaFoldDB" id="A0A6A6DBW6"/>
<feature type="region of interest" description="Disordered" evidence="5">
    <location>
        <begin position="1"/>
        <end position="41"/>
    </location>
</feature>
<dbReference type="Gene3D" id="4.10.240.10">
    <property type="entry name" value="Zn(2)-C6 fungal-type DNA-binding domain"/>
    <property type="match status" value="1"/>
</dbReference>
<dbReference type="PROSITE" id="PS50048">
    <property type="entry name" value="ZN2_CY6_FUNGAL_2"/>
    <property type="match status" value="1"/>
</dbReference>
<dbReference type="SMART" id="SM00906">
    <property type="entry name" value="Fungal_trans"/>
    <property type="match status" value="1"/>
</dbReference>
<feature type="compositionally biased region" description="Polar residues" evidence="5">
    <location>
        <begin position="10"/>
        <end position="33"/>
    </location>
</feature>
<dbReference type="GO" id="GO:0000435">
    <property type="term" value="P:positive regulation of transcription from RNA polymerase II promoter by galactose"/>
    <property type="evidence" value="ECO:0007669"/>
    <property type="project" value="TreeGrafter"/>
</dbReference>
<reference evidence="7" key="1">
    <citation type="journal article" date="2020" name="Stud. Mycol.">
        <title>101 Dothideomycetes genomes: a test case for predicting lifestyles and emergence of pathogens.</title>
        <authorList>
            <person name="Haridas S."/>
            <person name="Albert R."/>
            <person name="Binder M."/>
            <person name="Bloem J."/>
            <person name="Labutti K."/>
            <person name="Salamov A."/>
            <person name="Andreopoulos B."/>
            <person name="Baker S."/>
            <person name="Barry K."/>
            <person name="Bills G."/>
            <person name="Bluhm B."/>
            <person name="Cannon C."/>
            <person name="Castanera R."/>
            <person name="Culley D."/>
            <person name="Daum C."/>
            <person name="Ezra D."/>
            <person name="Gonzalez J."/>
            <person name="Henrissat B."/>
            <person name="Kuo A."/>
            <person name="Liang C."/>
            <person name="Lipzen A."/>
            <person name="Lutzoni F."/>
            <person name="Magnuson J."/>
            <person name="Mondo S."/>
            <person name="Nolan M."/>
            <person name="Ohm R."/>
            <person name="Pangilinan J."/>
            <person name="Park H.-J."/>
            <person name="Ramirez L."/>
            <person name="Alfaro M."/>
            <person name="Sun H."/>
            <person name="Tritt A."/>
            <person name="Yoshinaga Y."/>
            <person name="Zwiers L.-H."/>
            <person name="Turgeon B."/>
            <person name="Goodwin S."/>
            <person name="Spatafora J."/>
            <person name="Crous P."/>
            <person name="Grigoriev I."/>
        </authorList>
    </citation>
    <scope>NUCLEOTIDE SEQUENCE</scope>
    <source>
        <strain evidence="7">CBS 207.26</strain>
    </source>
</reference>
<dbReference type="SMART" id="SM00066">
    <property type="entry name" value="GAL4"/>
    <property type="match status" value="1"/>
</dbReference>
<evidence type="ECO:0000256" key="2">
    <source>
        <dbReference type="ARBA" id="ARBA00023015"/>
    </source>
</evidence>
<organism evidence="7 8">
    <name type="scientific">Zopfia rhizophila CBS 207.26</name>
    <dbReference type="NCBI Taxonomy" id="1314779"/>
    <lineage>
        <taxon>Eukaryota</taxon>
        <taxon>Fungi</taxon>
        <taxon>Dikarya</taxon>
        <taxon>Ascomycota</taxon>
        <taxon>Pezizomycotina</taxon>
        <taxon>Dothideomycetes</taxon>
        <taxon>Dothideomycetes incertae sedis</taxon>
        <taxon>Zopfiaceae</taxon>
        <taxon>Zopfia</taxon>
    </lineage>
</organism>
<dbReference type="GO" id="GO:0000978">
    <property type="term" value="F:RNA polymerase II cis-regulatory region sequence-specific DNA binding"/>
    <property type="evidence" value="ECO:0007669"/>
    <property type="project" value="TreeGrafter"/>
</dbReference>
<gene>
    <name evidence="7" type="ORF">K469DRAFT_743445</name>
</gene>
<dbReference type="GO" id="GO:0006351">
    <property type="term" value="P:DNA-templated transcription"/>
    <property type="evidence" value="ECO:0007669"/>
    <property type="project" value="InterPro"/>
</dbReference>
<sequence>MDYGEPADTGTPQSAIALSGPSQRRPAQNGTETQRSKRAKYTSAACNQCKKSKLKCIRRDNESDCQRCLSIGAPCVFVPGVSNSAKDKDKQKDKEDGSQYMKLSEEIAILRQQVTALTGSIRTLAADKSGGSDTRPSGPQHASPIYISTTSQRPGEPRQPQFVGPTRSAFSFNIAETSLTRMGIPTDTPLAMSEGGSMAGSPRDPTPELDSRPGPSRLEPDCLLSFSGDEVIRLLDVFQEEVASVHPFINTKEIVINVPHILEYARNPQPSPAVPRSLGEGSPKIGKKDVHIVKIAIATGIILEAHGKNELSTTLVESVEPDVCRISSDTEVELKDLQIMTMLSLYYFHDDEELLAWRTIGTAAREALEMGLHRKQSLRDNFKDPDARNLAVRAFWCVYVLDRRWSFGTSLSFALIDRDIDPELPEPGEDFPYLRCMVAYGRLCSKVWEALPPFGSPSHSIPKETVAFLDFVTQNWLASIPQDLQLRHPRLGLAPRTQPRVLHRLRVLLYLRGNHMRTLIHRHHVLSAASIMADMQSARLVVDIAQDSIQVLVHLNETSDIFVRQQSVFNYYLLSALAVIFLAVCHAPSTFAEPCRDAFLAAVELVKGFSRRGMASRRLWKSIRGLLPGVKSLGLQSDTEGRQNREVVRRPTVEADTNLQGPAALNTQQPGPSGNVTGAFNNMWAGQGTDLSTGLSSSVPDLFNMSSDLMSLFDAFGQTAGQPLQPDMSAGFFRINEQGLPVGDTGEISRRFQGLI</sequence>
<keyword evidence="1" id="KW-0479">Metal-binding</keyword>
<dbReference type="GO" id="GO:0000981">
    <property type="term" value="F:DNA-binding transcription factor activity, RNA polymerase II-specific"/>
    <property type="evidence" value="ECO:0007669"/>
    <property type="project" value="InterPro"/>
</dbReference>
<dbReference type="InterPro" id="IPR051127">
    <property type="entry name" value="Fungal_SecMet_Regulators"/>
</dbReference>
<dbReference type="CDD" id="cd12148">
    <property type="entry name" value="fungal_TF_MHR"/>
    <property type="match status" value="1"/>
</dbReference>
<dbReference type="OrthoDB" id="39175at2759"/>
<dbReference type="Pfam" id="PF00172">
    <property type="entry name" value="Zn_clus"/>
    <property type="match status" value="1"/>
</dbReference>
<dbReference type="InterPro" id="IPR036864">
    <property type="entry name" value="Zn2-C6_fun-type_DNA-bd_sf"/>
</dbReference>
<accession>A0A6A6DBW6</accession>
<dbReference type="PROSITE" id="PS00463">
    <property type="entry name" value="ZN2_CY6_FUNGAL_1"/>
    <property type="match status" value="1"/>
</dbReference>
<evidence type="ECO:0000256" key="5">
    <source>
        <dbReference type="SAM" id="MobiDB-lite"/>
    </source>
</evidence>
<evidence type="ECO:0000256" key="1">
    <source>
        <dbReference type="ARBA" id="ARBA00022723"/>
    </source>
</evidence>
<dbReference type="Proteomes" id="UP000800200">
    <property type="component" value="Unassembled WGS sequence"/>
</dbReference>
<evidence type="ECO:0000256" key="3">
    <source>
        <dbReference type="ARBA" id="ARBA00023163"/>
    </source>
</evidence>
<evidence type="ECO:0000259" key="6">
    <source>
        <dbReference type="PROSITE" id="PS50048"/>
    </source>
</evidence>
<feature type="domain" description="Zn(2)-C6 fungal-type" evidence="6">
    <location>
        <begin position="45"/>
        <end position="77"/>
    </location>
</feature>
<dbReference type="InterPro" id="IPR001138">
    <property type="entry name" value="Zn2Cys6_DnaBD"/>
</dbReference>
<proteinExistence type="predicted"/>
<dbReference type="PANTHER" id="PTHR47424">
    <property type="entry name" value="REGULATORY PROTEIN GAL4"/>
    <property type="match status" value="1"/>
</dbReference>
<feature type="region of interest" description="Disordered" evidence="5">
    <location>
        <begin position="126"/>
        <end position="165"/>
    </location>
</feature>
<evidence type="ECO:0000313" key="7">
    <source>
        <dbReference type="EMBL" id="KAF2175136.1"/>
    </source>
</evidence>
<evidence type="ECO:0000313" key="8">
    <source>
        <dbReference type="Proteomes" id="UP000800200"/>
    </source>
</evidence>
<dbReference type="CDD" id="cd00067">
    <property type="entry name" value="GAL4"/>
    <property type="match status" value="1"/>
</dbReference>
<feature type="region of interest" description="Disordered" evidence="5">
    <location>
        <begin position="188"/>
        <end position="217"/>
    </location>
</feature>
<dbReference type="GO" id="GO:0005634">
    <property type="term" value="C:nucleus"/>
    <property type="evidence" value="ECO:0007669"/>
    <property type="project" value="TreeGrafter"/>
</dbReference>
<keyword evidence="4" id="KW-0539">Nucleus</keyword>
<dbReference type="Pfam" id="PF04082">
    <property type="entry name" value="Fungal_trans"/>
    <property type="match status" value="1"/>
</dbReference>
<keyword evidence="8" id="KW-1185">Reference proteome</keyword>
<keyword evidence="2" id="KW-0805">Transcription regulation</keyword>
<dbReference type="GO" id="GO:0008270">
    <property type="term" value="F:zinc ion binding"/>
    <property type="evidence" value="ECO:0007669"/>
    <property type="project" value="InterPro"/>
</dbReference>
<evidence type="ECO:0000256" key="4">
    <source>
        <dbReference type="ARBA" id="ARBA00023242"/>
    </source>
</evidence>
<dbReference type="PANTHER" id="PTHR47424:SF5">
    <property type="entry name" value="ZN(II)2CYS6 TRANSCRIPTION FACTOR (EUROFUNG)"/>
    <property type="match status" value="1"/>
</dbReference>